<organism evidence="2 3">
    <name type="scientific">Tuber aestivum</name>
    <name type="common">summer truffle</name>
    <dbReference type="NCBI Taxonomy" id="59557"/>
    <lineage>
        <taxon>Eukaryota</taxon>
        <taxon>Fungi</taxon>
        <taxon>Dikarya</taxon>
        <taxon>Ascomycota</taxon>
        <taxon>Pezizomycotina</taxon>
        <taxon>Pezizomycetes</taxon>
        <taxon>Pezizales</taxon>
        <taxon>Tuberaceae</taxon>
        <taxon>Tuber</taxon>
    </lineage>
</organism>
<dbReference type="AlphaFoldDB" id="A0A292PXT6"/>
<keyword evidence="1" id="KW-0472">Membrane</keyword>
<evidence type="ECO:0000313" key="3">
    <source>
        <dbReference type="Proteomes" id="UP001412239"/>
    </source>
</evidence>
<feature type="transmembrane region" description="Helical" evidence="1">
    <location>
        <begin position="29"/>
        <end position="48"/>
    </location>
</feature>
<evidence type="ECO:0000313" key="2">
    <source>
        <dbReference type="EMBL" id="CUS12376.1"/>
    </source>
</evidence>
<sequence>MSPGGLYVGIGVYLLGAYGSATEARIPSWMVLIWLVAISILVPGASILGHFCGLISTLDLVLQHVTFYIFLENRIEMNQIELLPTSVGSRTQ</sequence>
<evidence type="ECO:0000256" key="1">
    <source>
        <dbReference type="SAM" id="Phobius"/>
    </source>
</evidence>
<name>A0A292PXT6_9PEZI</name>
<keyword evidence="1" id="KW-0812">Transmembrane</keyword>
<feature type="transmembrane region" description="Helical" evidence="1">
    <location>
        <begin position="6"/>
        <end position="22"/>
    </location>
</feature>
<accession>A0A292PXT6</accession>
<protein>
    <submittedName>
        <fullName evidence="2">Uncharacterized protein</fullName>
    </submittedName>
</protein>
<gene>
    <name evidence="2" type="ORF">GSTUAT00003510001</name>
</gene>
<dbReference type="EMBL" id="LN890993">
    <property type="protein sequence ID" value="CUS12376.1"/>
    <property type="molecule type" value="Genomic_DNA"/>
</dbReference>
<proteinExistence type="predicted"/>
<keyword evidence="1" id="KW-1133">Transmembrane helix</keyword>
<keyword evidence="3" id="KW-1185">Reference proteome</keyword>
<dbReference type="Proteomes" id="UP001412239">
    <property type="component" value="Unassembled WGS sequence"/>
</dbReference>
<reference evidence="2" key="1">
    <citation type="submission" date="2015-10" db="EMBL/GenBank/DDBJ databases">
        <authorList>
            <person name="Regsiter A."/>
            <person name="william w."/>
        </authorList>
    </citation>
    <scope>NUCLEOTIDE SEQUENCE</scope>
    <source>
        <strain evidence="2">Montdore</strain>
    </source>
</reference>